<gene>
    <name evidence="2" type="ORF">KDK95_28495</name>
</gene>
<feature type="compositionally biased region" description="Low complexity" evidence="1">
    <location>
        <begin position="204"/>
        <end position="215"/>
    </location>
</feature>
<keyword evidence="3" id="KW-1185">Reference proteome</keyword>
<proteinExistence type="predicted"/>
<feature type="region of interest" description="Disordered" evidence="1">
    <location>
        <begin position="428"/>
        <end position="487"/>
    </location>
</feature>
<dbReference type="Proteomes" id="UP000676325">
    <property type="component" value="Unassembled WGS sequence"/>
</dbReference>
<feature type="compositionally biased region" description="Pro residues" evidence="1">
    <location>
        <begin position="143"/>
        <end position="157"/>
    </location>
</feature>
<feature type="region of interest" description="Disordered" evidence="1">
    <location>
        <begin position="125"/>
        <end position="391"/>
    </location>
</feature>
<evidence type="ECO:0000313" key="2">
    <source>
        <dbReference type="EMBL" id="MBR7830276.1"/>
    </source>
</evidence>
<feature type="compositionally biased region" description="Pro residues" evidence="1">
    <location>
        <begin position="245"/>
        <end position="259"/>
    </location>
</feature>
<feature type="compositionally biased region" description="Pro residues" evidence="1">
    <location>
        <begin position="315"/>
        <end position="337"/>
    </location>
</feature>
<name>A0A941IPB9_9ACTN</name>
<feature type="compositionally biased region" description="Low complexity" evidence="1">
    <location>
        <begin position="429"/>
        <end position="447"/>
    </location>
</feature>
<dbReference type="EMBL" id="JAGSOH010000123">
    <property type="protein sequence ID" value="MBR7830276.1"/>
    <property type="molecule type" value="Genomic_DNA"/>
</dbReference>
<dbReference type="AlphaFoldDB" id="A0A941IPB9"/>
<evidence type="ECO:0000256" key="1">
    <source>
        <dbReference type="SAM" id="MobiDB-lite"/>
    </source>
</evidence>
<dbReference type="RefSeq" id="WP_212521406.1">
    <property type="nucleotide sequence ID" value="NZ_JAGSOH010000123.1"/>
</dbReference>
<evidence type="ECO:0000313" key="3">
    <source>
        <dbReference type="Proteomes" id="UP000676325"/>
    </source>
</evidence>
<feature type="compositionally biased region" description="Low complexity" evidence="1">
    <location>
        <begin position="466"/>
        <end position="487"/>
    </location>
</feature>
<sequence length="589" mass="59386">MEPETGAAVPPEQELTEALLSLSWPLPRTVEDADAALTRLEEVKAVLTRLEQQSVGTDVWWAGQVDGLATQSGFVLEWWRPVLRDPDLDWTLNHQAHLTADLATLASAGARLLDQIEPRAAEEAAAAAHARRVEQEKRWGPTAVPPFPAAGPKPKPPAQVFGDAAELPPPPAPSGAPSLLPVQPTAPGEPVPAASAPPPPAPSGAPSLLPVQPTAPGEPVPAASAPPPPASPAAPPFLPVQPTAPGEPVPAASAPPQPVEPAYDAPPVAAPPSIPVQGRQEQPSEAGRPAALEAAPGSARHRRPAYDFDDAGHAPAPPPHTGYPQPAGPLPRSPLVPGPGFGGPPQGRTLAPGHFPGPAPAPSRLHSAPPVGPLGFVGDEDDDEPDSLVPSSLGLRRHQRRLLIQTGVILGAIGVLCWLAVDALTSSPTHATASGTASRTAGKTTPASGGGTAAGGLTNQSPTAGPSKTADASPTPSAAPSTVHSSAPDAASVSSVHVTLLGGSSTVPQIVALVTVDTGGTGQVTVTGSYYGASGSKQVAAESEEWVLSGKTAYQYSVPIANSAYCGTDFHFTVSAGGHAQSGETSPGC</sequence>
<comment type="caution">
    <text evidence="2">The sequence shown here is derived from an EMBL/GenBank/DDBJ whole genome shotgun (WGS) entry which is preliminary data.</text>
</comment>
<reference evidence="2" key="1">
    <citation type="submission" date="2021-04" db="EMBL/GenBank/DDBJ databases">
        <title>Genome based classification of Actinospica acidithermotolerans sp. nov., an actinobacterium isolated from an Indonesian hot spring.</title>
        <authorList>
            <person name="Kusuma A.B."/>
            <person name="Putra K.E."/>
            <person name="Nafisah S."/>
            <person name="Loh J."/>
            <person name="Nouioui I."/>
            <person name="Goodfellow M."/>
        </authorList>
    </citation>
    <scope>NUCLEOTIDE SEQUENCE</scope>
    <source>
        <strain evidence="2">MGRD01-02</strain>
    </source>
</reference>
<feature type="compositionally biased region" description="Low complexity" evidence="1">
    <location>
        <begin position="175"/>
        <end position="186"/>
    </location>
</feature>
<organism evidence="2 3">
    <name type="scientific">Actinospica acidithermotolerans</name>
    <dbReference type="NCBI Taxonomy" id="2828514"/>
    <lineage>
        <taxon>Bacteria</taxon>
        <taxon>Bacillati</taxon>
        <taxon>Actinomycetota</taxon>
        <taxon>Actinomycetes</taxon>
        <taxon>Catenulisporales</taxon>
        <taxon>Actinospicaceae</taxon>
        <taxon>Actinospica</taxon>
    </lineage>
</organism>
<accession>A0A941IPB9</accession>
<feature type="compositionally biased region" description="Pro residues" evidence="1">
    <location>
        <begin position="216"/>
        <end position="239"/>
    </location>
</feature>
<protein>
    <submittedName>
        <fullName evidence="2">Uncharacterized protein</fullName>
    </submittedName>
</protein>
<feature type="compositionally biased region" description="Pro residues" evidence="1">
    <location>
        <begin position="187"/>
        <end position="203"/>
    </location>
</feature>